<dbReference type="CDD" id="cd00096">
    <property type="entry name" value="Ig"/>
    <property type="match status" value="1"/>
</dbReference>
<feature type="chain" id="PRO_5039888268" description="Ig-like domain-containing protein" evidence="2">
    <location>
        <begin position="21"/>
        <end position="317"/>
    </location>
</feature>
<feature type="transmembrane region" description="Helical" evidence="1">
    <location>
        <begin position="220"/>
        <end position="240"/>
    </location>
</feature>
<dbReference type="InterPro" id="IPR003599">
    <property type="entry name" value="Ig_sub"/>
</dbReference>
<proteinExistence type="predicted"/>
<dbReference type="Proteomes" id="UP001108240">
    <property type="component" value="Unplaced"/>
</dbReference>
<keyword evidence="1" id="KW-0472">Membrane</keyword>
<keyword evidence="2" id="KW-0732">Signal</keyword>
<keyword evidence="1" id="KW-1133">Transmembrane helix</keyword>
<dbReference type="AlphaFoldDB" id="A0A9J8CQ93"/>
<evidence type="ECO:0000256" key="2">
    <source>
        <dbReference type="SAM" id="SignalP"/>
    </source>
</evidence>
<dbReference type="GeneTree" id="ENSGT01060000249116"/>
<dbReference type="PROSITE" id="PS50835">
    <property type="entry name" value="IG_LIKE"/>
    <property type="match status" value="1"/>
</dbReference>
<dbReference type="PANTHER" id="PTHR46013">
    <property type="entry name" value="VASCULAR CELL ADHESION MOLECULE 1"/>
    <property type="match status" value="1"/>
</dbReference>
<feature type="domain" description="Ig-like" evidence="3">
    <location>
        <begin position="118"/>
        <end position="208"/>
    </location>
</feature>
<evidence type="ECO:0000259" key="3">
    <source>
        <dbReference type="PROSITE" id="PS50835"/>
    </source>
</evidence>
<reference evidence="4" key="2">
    <citation type="submission" date="2025-09" db="UniProtKB">
        <authorList>
            <consortium name="Ensembl"/>
        </authorList>
    </citation>
    <scope>IDENTIFICATION</scope>
</reference>
<evidence type="ECO:0000256" key="1">
    <source>
        <dbReference type="SAM" id="Phobius"/>
    </source>
</evidence>
<keyword evidence="1" id="KW-0812">Transmembrane</keyword>
<evidence type="ECO:0000313" key="4">
    <source>
        <dbReference type="Ensembl" id="ENSCCRP00000172277.1"/>
    </source>
</evidence>
<evidence type="ECO:0000313" key="5">
    <source>
        <dbReference type="Proteomes" id="UP001108240"/>
    </source>
</evidence>
<sequence length="317" mass="36281">MNPKYSLIVLFLLFLKGLFAQNDTVVFNPGSVCAPAGSTVALGSTCLLYPGWTFKSWKLRINNTETLADPSKDSRYRYINLFDRCYLLIHGLKETDAGTYYTSFINRIGDTTFTSNSPSEFTVHVTDLQVSVDSDRVTEGQNVTLTCKTSCPPKQTFIWFKNGLRLDLRYSGDQLHVSAVSREDSGRYSCALERFETFPSAETLLDVTYVAYDSVGTITLLYLLIPVVLLLVCLALWMIMKKQQNLRRPKRKEKNRENDTVYENEQTLLDWHDASEHTCVYFRLHSKLHRKTFAEDTVCHMTLLPPSEHRNNKSILV</sequence>
<reference evidence="4" key="1">
    <citation type="submission" date="2025-08" db="UniProtKB">
        <authorList>
            <consortium name="Ensembl"/>
        </authorList>
    </citation>
    <scope>IDENTIFICATION</scope>
</reference>
<protein>
    <recommendedName>
        <fullName evidence="3">Ig-like domain-containing protein</fullName>
    </recommendedName>
</protein>
<dbReference type="SMART" id="SM00408">
    <property type="entry name" value="IGc2"/>
    <property type="match status" value="1"/>
</dbReference>
<feature type="signal peptide" evidence="2">
    <location>
        <begin position="1"/>
        <end position="20"/>
    </location>
</feature>
<dbReference type="SMART" id="SM00409">
    <property type="entry name" value="IG"/>
    <property type="match status" value="2"/>
</dbReference>
<dbReference type="PANTHER" id="PTHR46013:SF4">
    <property type="entry name" value="B-CELL RECEPTOR CD22-RELATED"/>
    <property type="match status" value="1"/>
</dbReference>
<name>A0A9J8CQ93_CYPCA</name>
<dbReference type="Pfam" id="PF13927">
    <property type="entry name" value="Ig_3"/>
    <property type="match status" value="1"/>
</dbReference>
<accession>A0A9J8CQ93</accession>
<dbReference type="InterPro" id="IPR003598">
    <property type="entry name" value="Ig_sub2"/>
</dbReference>
<keyword evidence="5" id="KW-1185">Reference proteome</keyword>
<dbReference type="Ensembl" id="ENSCCRT00000117124.1">
    <property type="protein sequence ID" value="ENSCCRP00000172277.1"/>
    <property type="gene ID" value="ENSCCRG00000056995.1"/>
</dbReference>
<dbReference type="InterPro" id="IPR007110">
    <property type="entry name" value="Ig-like_dom"/>
</dbReference>
<dbReference type="OMA" id="CYINIVV"/>
<organism evidence="4 5">
    <name type="scientific">Cyprinus carpio carpio</name>
    <dbReference type="NCBI Taxonomy" id="630221"/>
    <lineage>
        <taxon>Eukaryota</taxon>
        <taxon>Metazoa</taxon>
        <taxon>Chordata</taxon>
        <taxon>Craniata</taxon>
        <taxon>Vertebrata</taxon>
        <taxon>Euteleostomi</taxon>
        <taxon>Actinopterygii</taxon>
        <taxon>Neopterygii</taxon>
        <taxon>Teleostei</taxon>
        <taxon>Ostariophysi</taxon>
        <taxon>Cypriniformes</taxon>
        <taxon>Cyprinidae</taxon>
        <taxon>Cyprininae</taxon>
        <taxon>Cyprinus</taxon>
    </lineage>
</organism>